<proteinExistence type="inferred from homology"/>
<comment type="function">
    <text evidence="8 9">Intramembrane glycolipid transporter that operates in the biosynthetic pathway of dolichol-linked oligosaccharides, the glycan precursors employed in protein asparagine (N)-glycosylation. The sequential addition of sugars to dolichol pyrophosphate produces dolichol-linked oligosaccharides containing fourteen sugars, including two GlcNAcs, nine mannoses and three glucoses. Once assembled, the oligosaccharide is transferred from the lipid to nascent proteins by oligosaccharyltransferases. The assembly of dolichol-linked oligosaccharides begins on the cytosolic side of the endoplasmic reticulum membrane and finishes in its lumen. RFT1 could mediate the translocation of the cytosolically oriented intermediate DolPP-GlcNAc2Man5, produced by ALG11, into the ER lumen where dolichol-linked oligosaccharides assembly continues. However, the intramembrane lipid transporter activity could not be confirmed in vitro.</text>
</comment>
<evidence type="ECO:0000256" key="9">
    <source>
        <dbReference type="RuleBase" id="RU365067"/>
    </source>
</evidence>
<dbReference type="PANTHER" id="PTHR13117:SF5">
    <property type="entry name" value="PROTEIN RFT1 HOMOLOG"/>
    <property type="match status" value="1"/>
</dbReference>
<protein>
    <recommendedName>
        <fullName evidence="9">Protein RFT1 homolog</fullName>
    </recommendedName>
</protein>
<evidence type="ECO:0000256" key="2">
    <source>
        <dbReference type="ARBA" id="ARBA00004922"/>
    </source>
</evidence>
<feature type="transmembrane region" description="Helical" evidence="9">
    <location>
        <begin position="98"/>
        <end position="121"/>
    </location>
</feature>
<comment type="similarity">
    <text evidence="3 9">Belongs to the RFT1 family.</text>
</comment>
<organism evidence="10 11">
    <name type="scientific">Parascaris univalens</name>
    <name type="common">Nematode worm</name>
    <dbReference type="NCBI Taxonomy" id="6257"/>
    <lineage>
        <taxon>Eukaryota</taxon>
        <taxon>Metazoa</taxon>
        <taxon>Ecdysozoa</taxon>
        <taxon>Nematoda</taxon>
        <taxon>Chromadorea</taxon>
        <taxon>Rhabditida</taxon>
        <taxon>Spirurina</taxon>
        <taxon>Ascaridomorpha</taxon>
        <taxon>Ascaridoidea</taxon>
        <taxon>Ascarididae</taxon>
        <taxon>Parascaris</taxon>
    </lineage>
</organism>
<evidence type="ECO:0000256" key="5">
    <source>
        <dbReference type="ARBA" id="ARBA00022824"/>
    </source>
</evidence>
<keyword evidence="10" id="KW-1185">Reference proteome</keyword>
<feature type="transmembrane region" description="Helical" evidence="9">
    <location>
        <begin position="440"/>
        <end position="456"/>
    </location>
</feature>
<feature type="transmembrane region" description="Helical" evidence="9">
    <location>
        <begin position="58"/>
        <end position="77"/>
    </location>
</feature>
<evidence type="ECO:0000256" key="6">
    <source>
        <dbReference type="ARBA" id="ARBA00022989"/>
    </source>
</evidence>
<keyword evidence="7 9" id="KW-0472">Membrane</keyword>
<dbReference type="GO" id="GO:0006488">
    <property type="term" value="P:dolichol-linked oligosaccharide biosynthetic process"/>
    <property type="evidence" value="ECO:0007669"/>
    <property type="project" value="InterPro"/>
</dbReference>
<dbReference type="Pfam" id="PF04506">
    <property type="entry name" value="Rft-1"/>
    <property type="match status" value="1"/>
</dbReference>
<evidence type="ECO:0000256" key="1">
    <source>
        <dbReference type="ARBA" id="ARBA00004477"/>
    </source>
</evidence>
<dbReference type="Proteomes" id="UP000887569">
    <property type="component" value="Unplaced"/>
</dbReference>
<comment type="pathway">
    <text evidence="2">Protein modification; protein glycosylation.</text>
</comment>
<accession>A0A915CIZ3</accession>
<dbReference type="InterPro" id="IPR007594">
    <property type="entry name" value="RFT1"/>
</dbReference>
<dbReference type="PANTHER" id="PTHR13117">
    <property type="entry name" value="ENDOPLASMIC RETICULUM MULTISPAN TRANSMEMBRANE PROTEIN-RELATED"/>
    <property type="match status" value="1"/>
</dbReference>
<evidence type="ECO:0000313" key="11">
    <source>
        <dbReference type="WBParaSite" id="PgR227_g001_t01"/>
    </source>
</evidence>
<comment type="subcellular location">
    <subcellularLocation>
        <location evidence="1 9">Endoplasmic reticulum membrane</location>
        <topology evidence="1 9">Multi-pass membrane protein</topology>
    </subcellularLocation>
</comment>
<evidence type="ECO:0000256" key="8">
    <source>
        <dbReference type="ARBA" id="ARBA00045912"/>
    </source>
</evidence>
<keyword evidence="6 9" id="KW-1133">Transmembrane helix</keyword>
<evidence type="ECO:0000256" key="3">
    <source>
        <dbReference type="ARBA" id="ARBA00010288"/>
    </source>
</evidence>
<dbReference type="GO" id="GO:0034203">
    <property type="term" value="P:glycolipid translocation"/>
    <property type="evidence" value="ECO:0007669"/>
    <property type="project" value="TreeGrafter"/>
</dbReference>
<feature type="transmembrane region" description="Helical" evidence="9">
    <location>
        <begin position="166"/>
        <end position="187"/>
    </location>
</feature>
<feature type="transmembrane region" description="Helical" evidence="9">
    <location>
        <begin position="414"/>
        <end position="434"/>
    </location>
</feature>
<feature type="transmembrane region" description="Helical" evidence="9">
    <location>
        <begin position="193"/>
        <end position="216"/>
    </location>
</feature>
<dbReference type="WBParaSite" id="PgR227_g001_t01">
    <property type="protein sequence ID" value="PgR227_g001_t01"/>
    <property type="gene ID" value="PgR227_g001"/>
</dbReference>
<name>A0A915CIZ3_PARUN</name>
<feature type="transmembrane region" description="Helical" evidence="9">
    <location>
        <begin position="477"/>
        <end position="496"/>
    </location>
</feature>
<feature type="transmembrane region" description="Helical" evidence="9">
    <location>
        <begin position="133"/>
        <end position="154"/>
    </location>
</feature>
<evidence type="ECO:0000256" key="4">
    <source>
        <dbReference type="ARBA" id="ARBA00022692"/>
    </source>
</evidence>
<keyword evidence="4 9" id="KW-0812">Transmembrane</keyword>
<reference evidence="11" key="1">
    <citation type="submission" date="2022-11" db="UniProtKB">
        <authorList>
            <consortium name="WormBaseParasite"/>
        </authorList>
    </citation>
    <scope>IDENTIFICATION</scope>
</reference>
<feature type="transmembrane region" description="Helical" evidence="9">
    <location>
        <begin position="340"/>
        <end position="358"/>
    </location>
</feature>
<sequence>MELPYFRASPVTSVQFPIMMASSTLASSFAPNLSGQLISRLISFAINMYLLRRINGDLLGVVNVSLTLFYTTTIFLVREPFRKTFLSNDVPLSRVVNYLWLSPLICPLVALSLYSLIWIPLSTVPPPELVDSYEWALFTFGFAAWLEAVAEPFVIISLRLAMDAQYAVAQGLLVVTQRITVVVFLFFTPMPHIAIFCYAQVFASLFYLVICVLFVFRRTRLRSYHIVGISSFRATLPNLRERFSKKDLSVLGTFALHSAFKQILTDGTSYVLTFADRFTLSDKAVFDAVDKLGSLIARVVLAPLEHSAYLFFSANLRRDVPIEKQQQDEVKKAISTLEGLLHFTVMTGVIVCIFAIPYSPLAVSIYGGDLLSRNSGAAILRFYCVYIVIIAINGITECFAMATMNSAQLFSHGWFLFIASPLHVLLSFLLSFYIGSYGLILANIVNMCARISYSWTHTRRLFSSYGVNMCASLPAPSTVILLLFCLALSSLSLLIFGSTSGIIHNAAHITIGGALLLFVLNHVYQTDINLARFISQQLSLTHVSVE</sequence>
<feature type="transmembrane region" description="Helical" evidence="9">
    <location>
        <begin position="502"/>
        <end position="524"/>
    </location>
</feature>
<dbReference type="AlphaFoldDB" id="A0A915CIZ3"/>
<feature type="transmembrane region" description="Helical" evidence="9">
    <location>
        <begin position="378"/>
        <end position="402"/>
    </location>
</feature>
<dbReference type="GO" id="GO:0005789">
    <property type="term" value="C:endoplasmic reticulum membrane"/>
    <property type="evidence" value="ECO:0007669"/>
    <property type="project" value="UniProtKB-SubCell"/>
</dbReference>
<evidence type="ECO:0000256" key="7">
    <source>
        <dbReference type="ARBA" id="ARBA00023136"/>
    </source>
</evidence>
<keyword evidence="5" id="KW-0256">Endoplasmic reticulum</keyword>
<evidence type="ECO:0000313" key="10">
    <source>
        <dbReference type="Proteomes" id="UP000887569"/>
    </source>
</evidence>